<sequence>MFKPKMIENEKIFILPVVTIAVDPQLSRNQRLLCTECLEDTDMDFKVVGLRKIISLIEENQVKKIEKGENIIKNSIQTIESLNGIIDQMKSFIIQEFNSLITIMMEWIENLKQQRSLYSQYSFYEELEIIILKQNKTNTNQQILLQEIQKTNHCWSSKLNPKLEYFNQLVEYHKCKELLSNLEFDSKTFTQDEQQPQTKIELQQQQNLQNVLYESEIKLKLIDQPVKQSVKCNAIVFDSSGQIMVSTEYKCIKVWKFLNGKIEQIKTLQGHTDWIQCLVYSKKQNSFMSGASDKTIRCWKQLDSSDWITSEPYQQHTKTVHCIILNSNEDLLFSGSDDKSIKVWKVDFNQNILTYMYSLDKHNNVITSLSLNQSETQLVSCARDKNQIIIWVRRELDKFEFKYFVKQSIQDQGKKVNFIKNNQFIWVTGGNEIDKLYIFELKEGVFQENKDKTIQLIANNQILDEYHFPVVYNKERNLIVVRHKTNIYIITEINDGKFKIVDQLNCDTYSVYGTITNNGQYLVYWDDKKKGYSTYELLNK</sequence>
<evidence type="ECO:0008006" key="4">
    <source>
        <dbReference type="Google" id="ProtNLM"/>
    </source>
</evidence>
<evidence type="ECO:0000313" key="3">
    <source>
        <dbReference type="Proteomes" id="UP000692954"/>
    </source>
</evidence>
<dbReference type="PROSITE" id="PS50082">
    <property type="entry name" value="WD_REPEATS_2"/>
    <property type="match status" value="2"/>
</dbReference>
<dbReference type="OrthoDB" id="412867at2759"/>
<dbReference type="EMBL" id="CAJJDN010000229">
    <property type="protein sequence ID" value="CAD8129549.1"/>
    <property type="molecule type" value="Genomic_DNA"/>
</dbReference>
<reference evidence="2" key="1">
    <citation type="submission" date="2021-01" db="EMBL/GenBank/DDBJ databases">
        <authorList>
            <consortium name="Genoscope - CEA"/>
            <person name="William W."/>
        </authorList>
    </citation>
    <scope>NUCLEOTIDE SEQUENCE</scope>
</reference>
<keyword evidence="3" id="KW-1185">Reference proteome</keyword>
<dbReference type="GO" id="GO:0016226">
    <property type="term" value="P:iron-sulfur cluster assembly"/>
    <property type="evidence" value="ECO:0007669"/>
    <property type="project" value="TreeGrafter"/>
</dbReference>
<accession>A0A8S1RR23</accession>
<name>A0A8S1RR23_9CILI</name>
<dbReference type="SMART" id="SM00320">
    <property type="entry name" value="WD40"/>
    <property type="match status" value="4"/>
</dbReference>
<comment type="caution">
    <text evidence="2">The sequence shown here is derived from an EMBL/GenBank/DDBJ whole genome shotgun (WGS) entry which is preliminary data.</text>
</comment>
<feature type="repeat" description="WD" evidence="1">
    <location>
        <begin position="268"/>
        <end position="300"/>
    </location>
</feature>
<dbReference type="Proteomes" id="UP000692954">
    <property type="component" value="Unassembled WGS sequence"/>
</dbReference>
<proteinExistence type="predicted"/>
<gene>
    <name evidence="2" type="ORF">PSON_ATCC_30995.1.T2290005</name>
</gene>
<keyword evidence="1" id="KW-0853">WD repeat</keyword>
<dbReference type="GO" id="GO:0097361">
    <property type="term" value="C:cytosolic [4Fe-4S] assembly targeting complex"/>
    <property type="evidence" value="ECO:0007669"/>
    <property type="project" value="TreeGrafter"/>
</dbReference>
<dbReference type="PROSITE" id="PS50294">
    <property type="entry name" value="WD_REPEATS_REGION"/>
    <property type="match status" value="2"/>
</dbReference>
<dbReference type="Pfam" id="PF00400">
    <property type="entry name" value="WD40"/>
    <property type="match status" value="3"/>
</dbReference>
<feature type="repeat" description="WD" evidence="1">
    <location>
        <begin position="313"/>
        <end position="354"/>
    </location>
</feature>
<dbReference type="InterPro" id="IPR001680">
    <property type="entry name" value="WD40_rpt"/>
</dbReference>
<evidence type="ECO:0000313" key="2">
    <source>
        <dbReference type="EMBL" id="CAD8129549.1"/>
    </source>
</evidence>
<dbReference type="PANTHER" id="PTHR19920">
    <property type="entry name" value="WD40 PROTEIN CIAO1"/>
    <property type="match status" value="1"/>
</dbReference>
<evidence type="ECO:0000256" key="1">
    <source>
        <dbReference type="PROSITE-ProRule" id="PRU00221"/>
    </source>
</evidence>
<dbReference type="PANTHER" id="PTHR19920:SF0">
    <property type="entry name" value="CYTOSOLIC IRON-SULFUR PROTEIN ASSEMBLY PROTEIN CIAO1-RELATED"/>
    <property type="match status" value="1"/>
</dbReference>
<dbReference type="AlphaFoldDB" id="A0A8S1RR23"/>
<protein>
    <recommendedName>
        <fullName evidence="4">WD40-repeat-containing domain</fullName>
    </recommendedName>
</protein>
<organism evidence="2 3">
    <name type="scientific">Paramecium sonneborni</name>
    <dbReference type="NCBI Taxonomy" id="65129"/>
    <lineage>
        <taxon>Eukaryota</taxon>
        <taxon>Sar</taxon>
        <taxon>Alveolata</taxon>
        <taxon>Ciliophora</taxon>
        <taxon>Intramacronucleata</taxon>
        <taxon>Oligohymenophorea</taxon>
        <taxon>Peniculida</taxon>
        <taxon>Parameciidae</taxon>
        <taxon>Paramecium</taxon>
    </lineage>
</organism>